<sequence length="295" mass="33757">MAFADSDFGFGHAKTDKAEKAKGKRKKDKKAEKEKQEKKQKEENKEMTEMTEPSFGAEWTTFGQDPGLAAETHEIRENWPSFGNEHEMSFGLEDDKEKPKQKRRQKDQKDSQKDSEKGQNNSWSDDLQPQATRESFVPHFGQDSTDRPSWDLSLPQPRTRFGLPVSHGEQGREQQEQREQRDPDYVARLEEILGVSKVHAGEAVRLDKQNSEWAGRRHDGHFEERYRTAFMDLGDYGSPGVYVSLMGLKSNSHVPRVLPEPAKPFLKTVAPNFVPNFQAGVPGRSKPAFDLLRMR</sequence>
<protein>
    <submittedName>
        <fullName evidence="4">Calcium-binding protein</fullName>
    </submittedName>
</protein>
<dbReference type="EMBL" id="CAMXCT030003877">
    <property type="protein sequence ID" value="CAL4793980.1"/>
    <property type="molecule type" value="Genomic_DNA"/>
</dbReference>
<dbReference type="EMBL" id="CAMXCT020003877">
    <property type="protein sequence ID" value="CAL1160043.1"/>
    <property type="molecule type" value="Genomic_DNA"/>
</dbReference>
<gene>
    <name evidence="2" type="ORF">C1SCF055_LOCUS32286</name>
</gene>
<evidence type="ECO:0000256" key="1">
    <source>
        <dbReference type="SAM" id="MobiDB-lite"/>
    </source>
</evidence>
<evidence type="ECO:0000313" key="5">
    <source>
        <dbReference type="Proteomes" id="UP001152797"/>
    </source>
</evidence>
<dbReference type="OrthoDB" id="207120at2759"/>
<dbReference type="Proteomes" id="UP001152797">
    <property type="component" value="Unassembled WGS sequence"/>
</dbReference>
<organism evidence="2">
    <name type="scientific">Cladocopium goreaui</name>
    <dbReference type="NCBI Taxonomy" id="2562237"/>
    <lineage>
        <taxon>Eukaryota</taxon>
        <taxon>Sar</taxon>
        <taxon>Alveolata</taxon>
        <taxon>Dinophyceae</taxon>
        <taxon>Suessiales</taxon>
        <taxon>Symbiodiniaceae</taxon>
        <taxon>Cladocopium</taxon>
    </lineage>
</organism>
<keyword evidence="5" id="KW-1185">Reference proteome</keyword>
<reference evidence="3" key="2">
    <citation type="submission" date="2024-04" db="EMBL/GenBank/DDBJ databases">
        <authorList>
            <person name="Chen Y."/>
            <person name="Shah S."/>
            <person name="Dougan E. K."/>
            <person name="Thang M."/>
            <person name="Chan C."/>
        </authorList>
    </citation>
    <scope>NUCLEOTIDE SEQUENCE [LARGE SCALE GENOMIC DNA]</scope>
</reference>
<dbReference type="EMBL" id="CAMXCT010003877">
    <property type="protein sequence ID" value="CAI4006668.1"/>
    <property type="molecule type" value="Genomic_DNA"/>
</dbReference>
<reference evidence="2" key="1">
    <citation type="submission" date="2022-10" db="EMBL/GenBank/DDBJ databases">
        <authorList>
            <person name="Chen Y."/>
            <person name="Dougan E. K."/>
            <person name="Chan C."/>
            <person name="Rhodes N."/>
            <person name="Thang M."/>
        </authorList>
    </citation>
    <scope>NUCLEOTIDE SEQUENCE</scope>
</reference>
<feature type="compositionally biased region" description="Basic and acidic residues" evidence="1">
    <location>
        <begin position="169"/>
        <end position="183"/>
    </location>
</feature>
<evidence type="ECO:0000313" key="2">
    <source>
        <dbReference type="EMBL" id="CAI4006668.1"/>
    </source>
</evidence>
<evidence type="ECO:0000313" key="3">
    <source>
        <dbReference type="EMBL" id="CAL1160043.1"/>
    </source>
</evidence>
<feature type="region of interest" description="Disordered" evidence="1">
    <location>
        <begin position="1"/>
        <end position="183"/>
    </location>
</feature>
<comment type="caution">
    <text evidence="2">The sequence shown here is derived from an EMBL/GenBank/DDBJ whole genome shotgun (WGS) entry which is preliminary data.</text>
</comment>
<feature type="compositionally biased region" description="Basic and acidic residues" evidence="1">
    <location>
        <begin position="29"/>
        <end position="48"/>
    </location>
</feature>
<feature type="compositionally biased region" description="Basic and acidic residues" evidence="1">
    <location>
        <begin position="107"/>
        <end position="117"/>
    </location>
</feature>
<feature type="compositionally biased region" description="Basic and acidic residues" evidence="1">
    <location>
        <begin position="84"/>
        <end position="98"/>
    </location>
</feature>
<proteinExistence type="predicted"/>
<feature type="compositionally biased region" description="Polar residues" evidence="1">
    <location>
        <begin position="118"/>
        <end position="133"/>
    </location>
</feature>
<evidence type="ECO:0000313" key="4">
    <source>
        <dbReference type="EMBL" id="CAL4793980.1"/>
    </source>
</evidence>
<dbReference type="AlphaFoldDB" id="A0A9P1DB95"/>
<accession>A0A9P1DB95</accession>
<name>A0A9P1DB95_9DINO</name>